<proteinExistence type="inferred from homology"/>
<dbReference type="NCBIfam" id="TIGR00230">
    <property type="entry name" value="sfsA"/>
    <property type="match status" value="1"/>
</dbReference>
<evidence type="ECO:0000259" key="2">
    <source>
        <dbReference type="Pfam" id="PF03749"/>
    </source>
</evidence>
<dbReference type="InterPro" id="IPR040452">
    <property type="entry name" value="SfsA_C"/>
</dbReference>
<dbReference type="InterPro" id="IPR041465">
    <property type="entry name" value="SfsA_N"/>
</dbReference>
<evidence type="ECO:0000259" key="3">
    <source>
        <dbReference type="Pfam" id="PF17746"/>
    </source>
</evidence>
<feature type="domain" description="SfsA N-terminal OB" evidence="3">
    <location>
        <begin position="106"/>
        <end position="169"/>
    </location>
</feature>
<protein>
    <recommendedName>
        <fullName evidence="1">Sugar fermentation stimulation protein homolog</fullName>
    </recommendedName>
</protein>
<dbReference type="HAMAP" id="MF_00095">
    <property type="entry name" value="SfsA"/>
    <property type="match status" value="1"/>
</dbReference>
<evidence type="ECO:0000313" key="4">
    <source>
        <dbReference type="EMBL" id="VYU46674.1"/>
    </source>
</evidence>
<reference evidence="4" key="1">
    <citation type="submission" date="2019-11" db="EMBL/GenBank/DDBJ databases">
        <authorList>
            <person name="Feng L."/>
        </authorList>
    </citation>
    <scope>NUCLEOTIDE SEQUENCE</scope>
    <source>
        <strain evidence="4">CsymbiosumLFYP84</strain>
    </source>
</reference>
<name>A0A6N3F3Q9_CLOSY</name>
<accession>A0A6N3F3Q9</accession>
<dbReference type="CDD" id="cd22359">
    <property type="entry name" value="SfsA-like_bacterial"/>
    <property type="match status" value="1"/>
</dbReference>
<dbReference type="Pfam" id="PF17746">
    <property type="entry name" value="SfsA_N"/>
    <property type="match status" value="1"/>
</dbReference>
<gene>
    <name evidence="1 4" type="primary">sfsA</name>
    <name evidence="4" type="ORF">CSLFYP84_02357</name>
</gene>
<dbReference type="InterPro" id="IPR005224">
    <property type="entry name" value="SfsA"/>
</dbReference>
<dbReference type="Pfam" id="PF03749">
    <property type="entry name" value="SfsA"/>
    <property type="match status" value="1"/>
</dbReference>
<dbReference type="EMBL" id="CACRUA010000028">
    <property type="protein sequence ID" value="VYU46674.1"/>
    <property type="molecule type" value="Genomic_DNA"/>
</dbReference>
<feature type="domain" description="Sugar fermentation stimulation protein C-terminal" evidence="2">
    <location>
        <begin position="184"/>
        <end position="317"/>
    </location>
</feature>
<dbReference type="AlphaFoldDB" id="A0A6N3F3Q9"/>
<organism evidence="4">
    <name type="scientific">Clostridium symbiosum</name>
    <name type="common">Bacteroides symbiosus</name>
    <dbReference type="NCBI Taxonomy" id="1512"/>
    <lineage>
        <taxon>Bacteria</taxon>
        <taxon>Bacillati</taxon>
        <taxon>Bacillota</taxon>
        <taxon>Clostridia</taxon>
        <taxon>Lachnospirales</taxon>
        <taxon>Lachnospiraceae</taxon>
        <taxon>Otoolea</taxon>
    </lineage>
</organism>
<dbReference type="Gene3D" id="3.40.1350.60">
    <property type="match status" value="1"/>
</dbReference>
<sequence>MLSEVLYELSTAAHSKECKRSPQQFIPAGFPLHGQLPTGTEDSASPLTTPDMVRSGRVLPTSVKSPLNLAFRHPLLYNNYDLQLKSGKAMVEIIMQYNNIVTGTFIKRPNRFIAHVLIDGRETVCHVKNTGRLREFLLPGASLLLEFHPDAALQGRKTAYSVIGVYKDNAGFEHKRLLINMDSQAPNQAAAEWLAGGGLASAVTNIKREITYHDSRFDLAFSEDGHPAFMEVKGVTLEQDGAAMFPDAPTERGVKHIMELREAALEGYRAYILFVIQMKGILSFSPNRNTHPEFADALKLASESGVRILARDCIVTEHTMKIDMPVNVIL</sequence>
<dbReference type="Gene3D" id="2.40.50.580">
    <property type="match status" value="1"/>
</dbReference>
<comment type="similarity">
    <text evidence="1">Belongs to the SfsA family.</text>
</comment>
<evidence type="ECO:0000256" key="1">
    <source>
        <dbReference type="HAMAP-Rule" id="MF_00095"/>
    </source>
</evidence>
<dbReference type="PANTHER" id="PTHR30545:SF2">
    <property type="entry name" value="SUGAR FERMENTATION STIMULATION PROTEIN A"/>
    <property type="match status" value="1"/>
</dbReference>
<dbReference type="PANTHER" id="PTHR30545">
    <property type="entry name" value="SUGAR FERMENTATION STIMULATION PROTEIN A"/>
    <property type="match status" value="1"/>
</dbReference>
<dbReference type="GO" id="GO:0003677">
    <property type="term" value="F:DNA binding"/>
    <property type="evidence" value="ECO:0007669"/>
    <property type="project" value="InterPro"/>
</dbReference>